<evidence type="ECO:0000256" key="1">
    <source>
        <dbReference type="SAM" id="Coils"/>
    </source>
</evidence>
<proteinExistence type="predicted"/>
<feature type="region of interest" description="Disordered" evidence="2">
    <location>
        <begin position="153"/>
        <end position="175"/>
    </location>
</feature>
<reference evidence="3" key="1">
    <citation type="journal article" date="2011" name="PLoS Biol.">
        <title>Gene gain and loss during evolution of obligate parasitism in the white rust pathogen of Arabidopsis thaliana.</title>
        <authorList>
            <person name="Kemen E."/>
            <person name="Gardiner A."/>
            <person name="Schultz-Larsen T."/>
            <person name="Kemen A.C."/>
            <person name="Balmuth A.L."/>
            <person name="Robert-Seilaniantz A."/>
            <person name="Bailey K."/>
            <person name="Holub E."/>
            <person name="Studholme D.J."/>
            <person name="Maclean D."/>
            <person name="Jones J.D."/>
        </authorList>
    </citation>
    <scope>NUCLEOTIDE SEQUENCE</scope>
</reference>
<name>F0X2W0_9STRA</name>
<dbReference type="EMBL" id="FR825281">
    <property type="protein sequence ID" value="CCA28289.1"/>
    <property type="molecule type" value="Genomic_DNA"/>
</dbReference>
<evidence type="ECO:0000256" key="2">
    <source>
        <dbReference type="SAM" id="MobiDB-lite"/>
    </source>
</evidence>
<sequence>MHTGTERATTHKEDRVLKKNNPYSSKLSAFLKDVPMPSRIPPQLYASDKIMSNETDTEADTEEDEGNNSLPRNSDKAAESNQMDAEETSNWKNVNLSLGPMDDEYDEDIFENEAHLSYDSHQHCTSPAMMPLPYSPSAMTSFFSHDRILPSEHEEKSFEDGGFRGKTNTHEKTKRLQENQRVIEDLTMKLSAVREAHLREKEEFLAQLDQEKEEVERLRACNLVQAAEIEELSKLLESAIKDAQNSKDNEEAARHAARIAFAARDVMQAQLEL</sequence>
<reference evidence="3" key="2">
    <citation type="submission" date="2011-02" db="EMBL/GenBank/DDBJ databases">
        <authorList>
            <person name="MacLean D."/>
        </authorList>
    </citation>
    <scope>NUCLEOTIDE SEQUENCE</scope>
</reference>
<feature type="compositionally biased region" description="Acidic residues" evidence="2">
    <location>
        <begin position="55"/>
        <end position="66"/>
    </location>
</feature>
<evidence type="ECO:0000313" key="3">
    <source>
        <dbReference type="EMBL" id="CCA28289.1"/>
    </source>
</evidence>
<organism evidence="3">
    <name type="scientific">Albugo laibachii Nc14</name>
    <dbReference type="NCBI Taxonomy" id="890382"/>
    <lineage>
        <taxon>Eukaryota</taxon>
        <taxon>Sar</taxon>
        <taxon>Stramenopiles</taxon>
        <taxon>Oomycota</taxon>
        <taxon>Peronosporomycetes</taxon>
        <taxon>Albuginales</taxon>
        <taxon>Albuginaceae</taxon>
        <taxon>Albugo</taxon>
    </lineage>
</organism>
<feature type="coiled-coil region" evidence="1">
    <location>
        <begin position="176"/>
        <end position="253"/>
    </location>
</feature>
<keyword evidence="1" id="KW-0175">Coiled coil</keyword>
<protein>
    <submittedName>
        <fullName evidence="3">AlNc14C2009G13125 protein</fullName>
    </submittedName>
</protein>
<gene>
    <name evidence="3" type="primary">AlNc14C2009G13125</name>
    <name evidence="3" type="ORF">ALNC14_144330</name>
</gene>
<accession>F0X2W0</accession>
<feature type="region of interest" description="Disordered" evidence="2">
    <location>
        <begin position="1"/>
        <end position="98"/>
    </location>
</feature>
<dbReference type="AlphaFoldDB" id="F0X2W0"/>
<dbReference type="HOGENOM" id="CLU_1020911_0_0_1"/>
<feature type="compositionally biased region" description="Basic and acidic residues" evidence="2">
    <location>
        <begin position="1"/>
        <end position="17"/>
    </location>
</feature>
<feature type="compositionally biased region" description="Polar residues" evidence="2">
    <location>
        <begin position="79"/>
        <end position="96"/>
    </location>
</feature>